<evidence type="ECO:0000313" key="2">
    <source>
        <dbReference type="Proteomes" id="UP000198718"/>
    </source>
</evidence>
<dbReference type="EMBL" id="FNFP01000010">
    <property type="protein sequence ID" value="SDL19879.1"/>
    <property type="molecule type" value="Genomic_DNA"/>
</dbReference>
<name>A0A1G9I3U4_9FIRM</name>
<keyword evidence="2" id="KW-1185">Reference proteome</keyword>
<dbReference type="STRING" id="393762.SAMN05660472_02790"/>
<evidence type="ECO:0000313" key="1">
    <source>
        <dbReference type="EMBL" id="SDL19879.1"/>
    </source>
</evidence>
<sequence length="57" mass="6695">MKSSKKEKIEIQINEFIKSVLNMAESEGKLDHINIEISNHNGNLQMDYTLRDRKKAY</sequence>
<proteinExistence type="predicted"/>
<dbReference type="AlphaFoldDB" id="A0A1G9I3U4"/>
<protein>
    <submittedName>
        <fullName evidence="1">Uncharacterized protein</fullName>
    </submittedName>
</protein>
<gene>
    <name evidence="1" type="ORF">SAMN05660472_02790</name>
</gene>
<dbReference type="RefSeq" id="WP_176762189.1">
    <property type="nucleotide sequence ID" value="NZ_FNFP01000010.1"/>
</dbReference>
<dbReference type="Proteomes" id="UP000198718">
    <property type="component" value="Unassembled WGS sequence"/>
</dbReference>
<reference evidence="1 2" key="1">
    <citation type="submission" date="2016-10" db="EMBL/GenBank/DDBJ databases">
        <authorList>
            <person name="de Groot N.N."/>
        </authorList>
    </citation>
    <scope>NUCLEOTIDE SEQUENCE [LARGE SCALE GENOMIC DNA]</scope>
    <source>
        <strain evidence="1 2">DSM 18346</strain>
    </source>
</reference>
<organism evidence="1 2">
    <name type="scientific">Natronincola ferrireducens</name>
    <dbReference type="NCBI Taxonomy" id="393762"/>
    <lineage>
        <taxon>Bacteria</taxon>
        <taxon>Bacillati</taxon>
        <taxon>Bacillota</taxon>
        <taxon>Clostridia</taxon>
        <taxon>Peptostreptococcales</taxon>
        <taxon>Natronincolaceae</taxon>
        <taxon>Natronincola</taxon>
    </lineage>
</organism>
<accession>A0A1G9I3U4</accession>